<feature type="domain" description="CNNM transmembrane" evidence="3">
    <location>
        <begin position="119"/>
        <end position="165"/>
    </location>
</feature>
<dbReference type="AlphaFoldDB" id="J9EH96"/>
<protein>
    <recommendedName>
        <fullName evidence="3">CNNM transmembrane domain-containing protein</fullName>
    </recommendedName>
</protein>
<gene>
    <name evidence="4" type="ORF">WUBG_14317</name>
</gene>
<dbReference type="GO" id="GO:0016020">
    <property type="term" value="C:membrane"/>
    <property type="evidence" value="ECO:0007669"/>
    <property type="project" value="UniProtKB-UniRule"/>
</dbReference>
<dbReference type="InterPro" id="IPR002550">
    <property type="entry name" value="CNNM"/>
</dbReference>
<evidence type="ECO:0000259" key="3">
    <source>
        <dbReference type="PROSITE" id="PS51846"/>
    </source>
</evidence>
<feature type="non-terminal residue" evidence="4">
    <location>
        <position position="165"/>
    </location>
</feature>
<sequence length="165" mass="18636">MGKVMGIRRGSVHDVETVKPNAKFTMTLFGANLWPSRYESIWLTDADHCVDSFRMKKAVYYMNVVDEFSYENALVVEQKDGIPENNHFYLLCVKPSTYNKATSGNIRVKLLASRSPYWMSFSLQAMVLIILLMLITSALFSGLNLSFTSVAISELNIISRVGDAY</sequence>
<dbReference type="EMBL" id="ADBV01011609">
    <property type="protein sequence ID" value="EJW74774.1"/>
    <property type="molecule type" value="Genomic_DNA"/>
</dbReference>
<dbReference type="Proteomes" id="UP000004810">
    <property type="component" value="Unassembled WGS sequence"/>
</dbReference>
<name>J9EH96_WUCBA</name>
<keyword evidence="1 2" id="KW-0812">Transmembrane</keyword>
<reference evidence="5" key="1">
    <citation type="submission" date="2012-08" db="EMBL/GenBank/DDBJ databases">
        <title>The Genome Sequence of Wuchereria bancrofti.</title>
        <authorList>
            <person name="Nutman T.B."/>
            <person name="Fink D.L."/>
            <person name="Russ C."/>
            <person name="Young S."/>
            <person name="Zeng Q."/>
            <person name="Koehrsen M."/>
            <person name="Alvarado L."/>
            <person name="Berlin A."/>
            <person name="Chapman S.B."/>
            <person name="Chen Z."/>
            <person name="Freedman E."/>
            <person name="Gellesch M."/>
            <person name="Goldberg J."/>
            <person name="Griggs A."/>
            <person name="Gujja S."/>
            <person name="Heilman E.R."/>
            <person name="Heiman D."/>
            <person name="Hepburn T."/>
            <person name="Howarth C."/>
            <person name="Jen D."/>
            <person name="Larson L."/>
            <person name="Lewis B."/>
            <person name="Mehta T."/>
            <person name="Park D."/>
            <person name="Pearson M."/>
            <person name="Roberts A."/>
            <person name="Saif S."/>
            <person name="Shea T."/>
            <person name="Shenoy N."/>
            <person name="Sisk P."/>
            <person name="Stolte C."/>
            <person name="Sykes S."/>
            <person name="Walk T."/>
            <person name="White J."/>
            <person name="Yandava C."/>
            <person name="Haas B."/>
            <person name="Henn M.R."/>
            <person name="Nusbaum C."/>
            <person name="Birren B."/>
        </authorList>
    </citation>
    <scope>NUCLEOTIDE SEQUENCE [LARGE SCALE GENOMIC DNA]</scope>
    <source>
        <strain evidence="5">NA</strain>
    </source>
</reference>
<organism evidence="4 5">
    <name type="scientific">Wuchereria bancrofti</name>
    <dbReference type="NCBI Taxonomy" id="6293"/>
    <lineage>
        <taxon>Eukaryota</taxon>
        <taxon>Metazoa</taxon>
        <taxon>Ecdysozoa</taxon>
        <taxon>Nematoda</taxon>
        <taxon>Chromadorea</taxon>
        <taxon>Rhabditida</taxon>
        <taxon>Spirurina</taxon>
        <taxon>Spiruromorpha</taxon>
        <taxon>Filarioidea</taxon>
        <taxon>Onchocercidae</taxon>
        <taxon>Wuchereria</taxon>
    </lineage>
</organism>
<accession>J9EH96</accession>
<comment type="caution">
    <text evidence="4">The sequence shown here is derived from an EMBL/GenBank/DDBJ whole genome shotgun (WGS) entry which is preliminary data.</text>
</comment>
<feature type="transmembrane region" description="Helical" evidence="2">
    <location>
        <begin position="117"/>
        <end position="140"/>
    </location>
</feature>
<dbReference type="PROSITE" id="PS51846">
    <property type="entry name" value="CNNM"/>
    <property type="match status" value="1"/>
</dbReference>
<evidence type="ECO:0000313" key="4">
    <source>
        <dbReference type="EMBL" id="EJW74774.1"/>
    </source>
</evidence>
<evidence type="ECO:0000313" key="5">
    <source>
        <dbReference type="Proteomes" id="UP000004810"/>
    </source>
</evidence>
<proteinExistence type="predicted"/>
<keyword evidence="1 2" id="KW-0472">Membrane</keyword>
<evidence type="ECO:0000256" key="1">
    <source>
        <dbReference type="PROSITE-ProRule" id="PRU01193"/>
    </source>
</evidence>
<keyword evidence="1 2" id="KW-1133">Transmembrane helix</keyword>
<evidence type="ECO:0000256" key="2">
    <source>
        <dbReference type="SAM" id="Phobius"/>
    </source>
</evidence>